<dbReference type="SUPFAM" id="SSF50978">
    <property type="entry name" value="WD40 repeat-like"/>
    <property type="match status" value="1"/>
</dbReference>
<evidence type="ECO:0000256" key="4">
    <source>
        <dbReference type="SAM" id="Phobius"/>
    </source>
</evidence>
<keyword evidence="4" id="KW-0472">Membrane</keyword>
<protein>
    <submittedName>
        <fullName evidence="5">WD-repeat protein</fullName>
    </submittedName>
</protein>
<keyword evidence="6" id="KW-1185">Reference proteome</keyword>
<dbReference type="Pfam" id="PF00400">
    <property type="entry name" value="WD40"/>
    <property type="match status" value="1"/>
</dbReference>
<feature type="non-terminal residue" evidence="5">
    <location>
        <position position="147"/>
    </location>
</feature>
<dbReference type="EMBL" id="ASPP01037094">
    <property type="protein sequence ID" value="ETO01924.1"/>
    <property type="molecule type" value="Genomic_DNA"/>
</dbReference>
<sequence length="147" mass="17606">LEEEKKEIQLIIQHWIRILNIKLGWIYEFDRLVVNYVMFYFKHLFVYLLIVIIYYNYLTQAKTIYMLETFCSSSKLFKTFTGHTGHVYSIDYSTFTGNQFLCSGASDGTVRIWDIDIDKQIQSFNAYSGCVLCVKFSPYHYHNHRRH</sequence>
<keyword evidence="4" id="KW-1133">Transmembrane helix</keyword>
<dbReference type="Gene3D" id="2.130.10.10">
    <property type="entry name" value="YVTN repeat-like/Quinoprotein amine dehydrogenase"/>
    <property type="match status" value="1"/>
</dbReference>
<keyword evidence="1 3" id="KW-0853">WD repeat</keyword>
<evidence type="ECO:0000313" key="5">
    <source>
        <dbReference type="EMBL" id="ETO01924.1"/>
    </source>
</evidence>
<gene>
    <name evidence="5" type="ORF">RFI_35515</name>
</gene>
<dbReference type="PROSITE" id="PS50082">
    <property type="entry name" value="WD_REPEATS_2"/>
    <property type="match status" value="1"/>
</dbReference>
<dbReference type="GO" id="GO:1990234">
    <property type="term" value="C:transferase complex"/>
    <property type="evidence" value="ECO:0007669"/>
    <property type="project" value="UniProtKB-ARBA"/>
</dbReference>
<keyword evidence="4" id="KW-0812">Transmembrane</keyword>
<feature type="transmembrane region" description="Helical" evidence="4">
    <location>
        <begin position="37"/>
        <end position="57"/>
    </location>
</feature>
<evidence type="ECO:0000313" key="6">
    <source>
        <dbReference type="Proteomes" id="UP000023152"/>
    </source>
</evidence>
<dbReference type="AlphaFoldDB" id="X6LK12"/>
<evidence type="ECO:0000256" key="2">
    <source>
        <dbReference type="ARBA" id="ARBA00022737"/>
    </source>
</evidence>
<name>X6LK12_RETFI</name>
<dbReference type="PANTHER" id="PTHR22847">
    <property type="entry name" value="WD40 REPEAT PROTEIN"/>
    <property type="match status" value="1"/>
</dbReference>
<dbReference type="InterPro" id="IPR015943">
    <property type="entry name" value="WD40/YVTN_repeat-like_dom_sf"/>
</dbReference>
<keyword evidence="2" id="KW-0677">Repeat</keyword>
<evidence type="ECO:0000256" key="1">
    <source>
        <dbReference type="ARBA" id="ARBA00022574"/>
    </source>
</evidence>
<dbReference type="InterPro" id="IPR019775">
    <property type="entry name" value="WD40_repeat_CS"/>
</dbReference>
<dbReference type="PROSITE" id="PS00678">
    <property type="entry name" value="WD_REPEATS_1"/>
    <property type="match status" value="1"/>
</dbReference>
<dbReference type="PROSITE" id="PS50294">
    <property type="entry name" value="WD_REPEATS_REGION"/>
    <property type="match status" value="1"/>
</dbReference>
<dbReference type="Proteomes" id="UP000023152">
    <property type="component" value="Unassembled WGS sequence"/>
</dbReference>
<feature type="repeat" description="WD" evidence="3">
    <location>
        <begin position="80"/>
        <end position="123"/>
    </location>
</feature>
<dbReference type="InterPro" id="IPR036322">
    <property type="entry name" value="WD40_repeat_dom_sf"/>
</dbReference>
<evidence type="ECO:0000256" key="3">
    <source>
        <dbReference type="PROSITE-ProRule" id="PRU00221"/>
    </source>
</evidence>
<dbReference type="InterPro" id="IPR001680">
    <property type="entry name" value="WD40_rpt"/>
</dbReference>
<organism evidence="5 6">
    <name type="scientific">Reticulomyxa filosa</name>
    <dbReference type="NCBI Taxonomy" id="46433"/>
    <lineage>
        <taxon>Eukaryota</taxon>
        <taxon>Sar</taxon>
        <taxon>Rhizaria</taxon>
        <taxon>Retaria</taxon>
        <taxon>Foraminifera</taxon>
        <taxon>Monothalamids</taxon>
        <taxon>Reticulomyxidae</taxon>
        <taxon>Reticulomyxa</taxon>
    </lineage>
</organism>
<comment type="caution">
    <text evidence="5">The sequence shown here is derived from an EMBL/GenBank/DDBJ whole genome shotgun (WGS) entry which is preliminary data.</text>
</comment>
<dbReference type="SMART" id="SM00320">
    <property type="entry name" value="WD40"/>
    <property type="match status" value="1"/>
</dbReference>
<feature type="non-terminal residue" evidence="5">
    <location>
        <position position="1"/>
    </location>
</feature>
<accession>X6LK12</accession>
<dbReference type="PANTHER" id="PTHR22847:SF637">
    <property type="entry name" value="WD REPEAT DOMAIN 5B"/>
    <property type="match status" value="1"/>
</dbReference>
<proteinExistence type="predicted"/>
<reference evidence="5 6" key="1">
    <citation type="journal article" date="2013" name="Curr. Biol.">
        <title>The Genome of the Foraminiferan Reticulomyxa filosa.</title>
        <authorList>
            <person name="Glockner G."/>
            <person name="Hulsmann N."/>
            <person name="Schleicher M."/>
            <person name="Noegel A.A."/>
            <person name="Eichinger L."/>
            <person name="Gallinger C."/>
            <person name="Pawlowski J."/>
            <person name="Sierra R."/>
            <person name="Euteneuer U."/>
            <person name="Pillet L."/>
            <person name="Moustafa A."/>
            <person name="Platzer M."/>
            <person name="Groth M."/>
            <person name="Szafranski K."/>
            <person name="Schliwa M."/>
        </authorList>
    </citation>
    <scope>NUCLEOTIDE SEQUENCE [LARGE SCALE GENOMIC DNA]</scope>
</reference>